<dbReference type="FunFam" id="1.10.132.20:FF:000001">
    <property type="entry name" value="Ribosome-recycling factor"/>
    <property type="match status" value="1"/>
</dbReference>
<dbReference type="Gene3D" id="1.10.132.20">
    <property type="entry name" value="Ribosome-recycling factor"/>
    <property type="match status" value="1"/>
</dbReference>
<dbReference type="GeneID" id="25726308"/>
<dbReference type="InterPro" id="IPR036191">
    <property type="entry name" value="RRF_sf"/>
</dbReference>
<comment type="subcellular location">
    <subcellularLocation>
        <location evidence="2">Cytoplasm</location>
    </subcellularLocation>
</comment>
<dbReference type="InterPro" id="IPR023584">
    <property type="entry name" value="Ribosome_recyc_fac_dom"/>
</dbReference>
<evidence type="ECO:0000256" key="6">
    <source>
        <dbReference type="ARBA" id="ARBA00022917"/>
    </source>
</evidence>
<evidence type="ECO:0000259" key="8">
    <source>
        <dbReference type="Pfam" id="PF01765"/>
    </source>
</evidence>
<feature type="domain" description="Ribosome recycling factor" evidence="8">
    <location>
        <begin position="10"/>
        <end position="167"/>
    </location>
</feature>
<dbReference type="OrthoDB" id="407355at2759"/>
<dbReference type="SUPFAM" id="SSF55194">
    <property type="entry name" value="Ribosome recycling factor, RRF"/>
    <property type="match status" value="1"/>
</dbReference>
<dbReference type="PANTHER" id="PTHR20982:SF3">
    <property type="entry name" value="MITOCHONDRIAL RIBOSOME RECYCLING FACTOR PSEUDO 1"/>
    <property type="match status" value="1"/>
</dbReference>
<dbReference type="GO" id="GO:0006412">
    <property type="term" value="P:translation"/>
    <property type="evidence" value="ECO:0007669"/>
    <property type="project" value="UniProtKB-KW"/>
</dbReference>
<dbReference type="Proteomes" id="UP000054498">
    <property type="component" value="Unassembled WGS sequence"/>
</dbReference>
<keyword evidence="6" id="KW-0648">Protein biosynthesis</keyword>
<evidence type="ECO:0000256" key="2">
    <source>
        <dbReference type="ARBA" id="ARBA00004496"/>
    </source>
</evidence>
<dbReference type="STRING" id="145388.A0A0D2NUJ9"/>
<evidence type="ECO:0000256" key="1">
    <source>
        <dbReference type="ARBA" id="ARBA00002952"/>
    </source>
</evidence>
<dbReference type="AlphaFoldDB" id="A0A0D2NUJ9"/>
<name>A0A0D2NUJ9_9CHLO</name>
<dbReference type="CDD" id="cd00520">
    <property type="entry name" value="RRF"/>
    <property type="match status" value="1"/>
</dbReference>
<evidence type="ECO:0000256" key="7">
    <source>
        <dbReference type="ARBA" id="ARBA00032397"/>
    </source>
</evidence>
<keyword evidence="5" id="KW-0963">Cytoplasm</keyword>
<gene>
    <name evidence="9" type="ORF">MNEG_0190</name>
</gene>
<accession>A0A0D2NUJ9</accession>
<dbReference type="RefSeq" id="XP_013906790.1">
    <property type="nucleotide sequence ID" value="XM_014051336.1"/>
</dbReference>
<dbReference type="Pfam" id="PF01765">
    <property type="entry name" value="RRF"/>
    <property type="match status" value="1"/>
</dbReference>
<reference evidence="9 10" key="1">
    <citation type="journal article" date="2013" name="BMC Genomics">
        <title>Reconstruction of the lipid metabolism for the microalga Monoraphidium neglectum from its genome sequence reveals characteristics suitable for biofuel production.</title>
        <authorList>
            <person name="Bogen C."/>
            <person name="Al-Dilaimi A."/>
            <person name="Albersmeier A."/>
            <person name="Wichmann J."/>
            <person name="Grundmann M."/>
            <person name="Rupp O."/>
            <person name="Lauersen K.J."/>
            <person name="Blifernez-Klassen O."/>
            <person name="Kalinowski J."/>
            <person name="Goesmann A."/>
            <person name="Mussgnug J.H."/>
            <person name="Kruse O."/>
        </authorList>
    </citation>
    <scope>NUCLEOTIDE SEQUENCE [LARGE SCALE GENOMIC DNA]</scope>
    <source>
        <strain evidence="9 10">SAG 48.87</strain>
    </source>
</reference>
<keyword evidence="10" id="KW-1185">Reference proteome</keyword>
<comment type="function">
    <text evidence="1">Responsible for the release of ribosomes from messenger RNA at the termination of chloroplastic protein biosynthesis.</text>
</comment>
<protein>
    <recommendedName>
        <fullName evidence="4">Ribosome-recycling factor, chloroplastic</fullName>
    </recommendedName>
    <alternativeName>
        <fullName evidence="7">Ribosome-releasing factor, chloroplastic</fullName>
    </alternativeName>
</protein>
<dbReference type="PANTHER" id="PTHR20982">
    <property type="entry name" value="RIBOSOME RECYCLING FACTOR"/>
    <property type="match status" value="1"/>
</dbReference>
<evidence type="ECO:0000256" key="5">
    <source>
        <dbReference type="ARBA" id="ARBA00022490"/>
    </source>
</evidence>
<dbReference type="GO" id="GO:0005739">
    <property type="term" value="C:mitochondrion"/>
    <property type="evidence" value="ECO:0007669"/>
    <property type="project" value="TreeGrafter"/>
</dbReference>
<proteinExistence type="inferred from homology"/>
<dbReference type="NCBIfam" id="TIGR00496">
    <property type="entry name" value="frr"/>
    <property type="match status" value="1"/>
</dbReference>
<dbReference type="EMBL" id="KK100233">
    <property type="protein sequence ID" value="KIZ07771.1"/>
    <property type="molecule type" value="Genomic_DNA"/>
</dbReference>
<sequence>MKKAINVVVENFNTMRTGRANPAILDKIMVDYYGVPTPLKSLASVAVPDASTLIVSPFDRSGLRDVEKAILESDIGINPNNDGEKIRLNIPPMTQDRRKELSKKVSKMGEDGKVAVRNVRKDAMKRLDKHDFPKDSRKDLEDSIQKITDRYVKAVDDLIKTKSEELMKV</sequence>
<organism evidence="9 10">
    <name type="scientific">Monoraphidium neglectum</name>
    <dbReference type="NCBI Taxonomy" id="145388"/>
    <lineage>
        <taxon>Eukaryota</taxon>
        <taxon>Viridiplantae</taxon>
        <taxon>Chlorophyta</taxon>
        <taxon>core chlorophytes</taxon>
        <taxon>Chlorophyceae</taxon>
        <taxon>CS clade</taxon>
        <taxon>Sphaeropleales</taxon>
        <taxon>Selenastraceae</taxon>
        <taxon>Monoraphidium</taxon>
    </lineage>
</organism>
<evidence type="ECO:0000256" key="3">
    <source>
        <dbReference type="ARBA" id="ARBA00005912"/>
    </source>
</evidence>
<dbReference type="InterPro" id="IPR002661">
    <property type="entry name" value="Ribosome_recyc_fac"/>
</dbReference>
<evidence type="ECO:0000256" key="4">
    <source>
        <dbReference type="ARBA" id="ARBA00014063"/>
    </source>
</evidence>
<evidence type="ECO:0000313" key="9">
    <source>
        <dbReference type="EMBL" id="KIZ07771.1"/>
    </source>
</evidence>
<dbReference type="FunFam" id="3.30.1360.40:FF:000001">
    <property type="entry name" value="Ribosome-recycling factor"/>
    <property type="match status" value="1"/>
</dbReference>
<dbReference type="GO" id="GO:0043023">
    <property type="term" value="F:ribosomal large subunit binding"/>
    <property type="evidence" value="ECO:0007669"/>
    <property type="project" value="TreeGrafter"/>
</dbReference>
<dbReference type="Gene3D" id="3.30.1360.40">
    <property type="match status" value="1"/>
</dbReference>
<comment type="similarity">
    <text evidence="3">Belongs to the RRF family.</text>
</comment>
<evidence type="ECO:0000313" key="10">
    <source>
        <dbReference type="Proteomes" id="UP000054498"/>
    </source>
</evidence>
<dbReference type="KEGG" id="mng:MNEG_0190"/>
<dbReference type="HAMAP" id="MF_00040">
    <property type="entry name" value="RRF"/>
    <property type="match status" value="1"/>
</dbReference>